<feature type="transmembrane region" description="Helical" evidence="5">
    <location>
        <begin position="197"/>
        <end position="215"/>
    </location>
</feature>
<feature type="transmembrane region" description="Helical" evidence="5">
    <location>
        <begin position="377"/>
        <end position="401"/>
    </location>
</feature>
<protein>
    <submittedName>
        <fullName evidence="7">Solute carrier family 36 (Proton-coupled amino acid transporter)</fullName>
    </submittedName>
</protein>
<feature type="transmembrane region" description="Helical" evidence="5">
    <location>
        <begin position="407"/>
        <end position="432"/>
    </location>
</feature>
<feature type="domain" description="Amino acid transporter transmembrane" evidence="6">
    <location>
        <begin position="35"/>
        <end position="463"/>
    </location>
</feature>
<evidence type="ECO:0000256" key="2">
    <source>
        <dbReference type="ARBA" id="ARBA00022692"/>
    </source>
</evidence>
<keyword evidence="4 5" id="KW-0472">Membrane</keyword>
<comment type="subcellular location">
    <subcellularLocation>
        <location evidence="1">Membrane</location>
        <topology evidence="1">Multi-pass membrane protein</topology>
    </subcellularLocation>
</comment>
<dbReference type="GO" id="GO:0015179">
    <property type="term" value="F:L-amino acid transmembrane transporter activity"/>
    <property type="evidence" value="ECO:0007669"/>
    <property type="project" value="TreeGrafter"/>
</dbReference>
<comment type="caution">
    <text evidence="7">The sequence shown here is derived from an EMBL/GenBank/DDBJ whole genome shotgun (WGS) entry which is preliminary data.</text>
</comment>
<evidence type="ECO:0000256" key="5">
    <source>
        <dbReference type="SAM" id="Phobius"/>
    </source>
</evidence>
<dbReference type="AlphaFoldDB" id="A0AAW2YYR2"/>
<organism evidence="7 8">
    <name type="scientific">Acrasis kona</name>
    <dbReference type="NCBI Taxonomy" id="1008807"/>
    <lineage>
        <taxon>Eukaryota</taxon>
        <taxon>Discoba</taxon>
        <taxon>Heterolobosea</taxon>
        <taxon>Tetramitia</taxon>
        <taxon>Eutetramitia</taxon>
        <taxon>Acrasidae</taxon>
        <taxon>Acrasis</taxon>
    </lineage>
</organism>
<feature type="transmembrane region" description="Helical" evidence="5">
    <location>
        <begin position="166"/>
        <end position="185"/>
    </location>
</feature>
<name>A0AAW2YYR2_9EUKA</name>
<evidence type="ECO:0000256" key="1">
    <source>
        <dbReference type="ARBA" id="ARBA00004141"/>
    </source>
</evidence>
<dbReference type="EMBL" id="JAOPGA020000879">
    <property type="protein sequence ID" value="KAL0482636.1"/>
    <property type="molecule type" value="Genomic_DNA"/>
</dbReference>
<gene>
    <name evidence="7" type="ORF">AKO1_014340</name>
</gene>
<evidence type="ECO:0000259" key="6">
    <source>
        <dbReference type="Pfam" id="PF01490"/>
    </source>
</evidence>
<dbReference type="Pfam" id="PF01490">
    <property type="entry name" value="Aa_trans"/>
    <property type="match status" value="1"/>
</dbReference>
<accession>A0AAW2YYR2</accession>
<feature type="transmembrane region" description="Helical" evidence="5">
    <location>
        <begin position="444"/>
        <end position="463"/>
    </location>
</feature>
<dbReference type="Proteomes" id="UP001431209">
    <property type="component" value="Unassembled WGS sequence"/>
</dbReference>
<evidence type="ECO:0000313" key="7">
    <source>
        <dbReference type="EMBL" id="KAL0482636.1"/>
    </source>
</evidence>
<dbReference type="PANTHER" id="PTHR22950:SF349">
    <property type="entry name" value="AMINO ACID TRANSPORTER TRANSMEMBRANE DOMAIN-CONTAINING PROTEIN"/>
    <property type="match status" value="1"/>
</dbReference>
<feature type="transmembrane region" description="Helical" evidence="5">
    <location>
        <begin position="66"/>
        <end position="88"/>
    </location>
</feature>
<reference evidence="7 8" key="1">
    <citation type="submission" date="2024-03" db="EMBL/GenBank/DDBJ databases">
        <title>The Acrasis kona genome and developmental transcriptomes reveal deep origins of eukaryotic multicellular pathways.</title>
        <authorList>
            <person name="Sheikh S."/>
            <person name="Fu C.-J."/>
            <person name="Brown M.W."/>
            <person name="Baldauf S.L."/>
        </authorList>
    </citation>
    <scope>NUCLEOTIDE SEQUENCE [LARGE SCALE GENOMIC DNA]</scope>
    <source>
        <strain evidence="7 8">ATCC MYA-3509</strain>
    </source>
</reference>
<feature type="transmembrane region" description="Helical" evidence="5">
    <location>
        <begin position="131"/>
        <end position="154"/>
    </location>
</feature>
<dbReference type="GO" id="GO:0005774">
    <property type="term" value="C:vacuolar membrane"/>
    <property type="evidence" value="ECO:0007669"/>
    <property type="project" value="TreeGrafter"/>
</dbReference>
<evidence type="ECO:0000256" key="3">
    <source>
        <dbReference type="ARBA" id="ARBA00022989"/>
    </source>
</evidence>
<keyword evidence="3 5" id="KW-1133">Transmembrane helix</keyword>
<feature type="transmembrane region" description="Helical" evidence="5">
    <location>
        <begin position="265"/>
        <end position="289"/>
    </location>
</feature>
<evidence type="ECO:0000313" key="8">
    <source>
        <dbReference type="Proteomes" id="UP001431209"/>
    </source>
</evidence>
<keyword evidence="8" id="KW-1185">Reference proteome</keyword>
<sequence>MVLYKAAYYEGTDVEEKEPITKHNAEEPINKGEAKSTDFQALVNIIKANIGSGILTMPFAYKNGGVILGTIALVTVALITMHCITLLVKCKKKLVRDLKARKREQGEDFDENEIVTYGDVGKETMGKFGTAFISTLLVFTQTGFCCAYLNFIGGNMHEMVPALREWHYIIISLVVLIPICLIRNLKHLSLLSIISEILMLAGMGIVIYFDIFTLSTTSFPGDRRISTFDFKNFPVFFGICIFGFEGIGLALPVESNMKNKKHFKAVLYTAESLVGIMMGVFGLFGYIAFAHNVQSMITLNIPSGSSLGIVIKVGFIIALAFTYPMQLFPVSELFDGYLDVVIEKFKRKPSGDESQFLFNPTTNSLEVQTKTSRKATLLRWIAGSVMRAVVIILTAVLAASIPDFGSFLSLIGGLGGTLLAFVLPCIIHIIVYRKEMHWYVFAKDISIATFGILASAITTWTAIDNMIKGRKGGH</sequence>
<proteinExistence type="predicted"/>
<evidence type="ECO:0000256" key="4">
    <source>
        <dbReference type="ARBA" id="ARBA00023136"/>
    </source>
</evidence>
<dbReference type="PANTHER" id="PTHR22950">
    <property type="entry name" value="AMINO ACID TRANSPORTER"/>
    <property type="match status" value="1"/>
</dbReference>
<keyword evidence="2 5" id="KW-0812">Transmembrane</keyword>
<feature type="transmembrane region" description="Helical" evidence="5">
    <location>
        <begin position="235"/>
        <end position="253"/>
    </location>
</feature>
<dbReference type="InterPro" id="IPR013057">
    <property type="entry name" value="AA_transpt_TM"/>
</dbReference>
<feature type="transmembrane region" description="Helical" evidence="5">
    <location>
        <begin position="301"/>
        <end position="323"/>
    </location>
</feature>